<dbReference type="InterPro" id="IPR050951">
    <property type="entry name" value="Retrovirus_Pol_polyprotein"/>
</dbReference>
<dbReference type="SUPFAM" id="SSF53098">
    <property type="entry name" value="Ribonuclease H-like"/>
    <property type="match status" value="1"/>
</dbReference>
<sequence length="119" mass="13441">MVNDINQMVKQCTVCQRNNKCITKYHPAQATNISKIFTRVAIDLILGLDETEDGYIGILAAKEKAEILSEYITLFGPFSELLSEQGREFLNKIMSELRKNLGFLHIVTSAYNPRTNGKT</sequence>
<dbReference type="InterPro" id="IPR036397">
    <property type="entry name" value="RNaseH_sf"/>
</dbReference>
<dbReference type="InterPro" id="IPR012337">
    <property type="entry name" value="RNaseH-like_sf"/>
</dbReference>
<dbReference type="GO" id="GO:0003676">
    <property type="term" value="F:nucleic acid binding"/>
    <property type="evidence" value="ECO:0007669"/>
    <property type="project" value="InterPro"/>
</dbReference>
<keyword evidence="2" id="KW-1185">Reference proteome</keyword>
<name>A0A813PSP2_9BILA</name>
<protein>
    <recommendedName>
        <fullName evidence="3">Integrase catalytic domain-containing protein</fullName>
    </recommendedName>
</protein>
<accession>A0A813PSP2</accession>
<dbReference type="Gene3D" id="3.30.420.10">
    <property type="entry name" value="Ribonuclease H-like superfamily/Ribonuclease H"/>
    <property type="match status" value="1"/>
</dbReference>
<dbReference type="Proteomes" id="UP000663879">
    <property type="component" value="Unassembled WGS sequence"/>
</dbReference>
<comment type="caution">
    <text evidence="1">The sequence shown here is derived from an EMBL/GenBank/DDBJ whole genome shotgun (WGS) entry which is preliminary data.</text>
</comment>
<dbReference type="AlphaFoldDB" id="A0A813PSP2"/>
<proteinExistence type="predicted"/>
<evidence type="ECO:0008006" key="3">
    <source>
        <dbReference type="Google" id="ProtNLM"/>
    </source>
</evidence>
<dbReference type="OrthoDB" id="413122at2759"/>
<reference evidence="1" key="1">
    <citation type="submission" date="2021-02" db="EMBL/GenBank/DDBJ databases">
        <authorList>
            <person name="Nowell W R."/>
        </authorList>
    </citation>
    <scope>NUCLEOTIDE SEQUENCE</scope>
    <source>
        <strain evidence="1">Ploen Becks lab</strain>
    </source>
</reference>
<dbReference type="EMBL" id="CAJNOC010000392">
    <property type="protein sequence ID" value="CAF0754829.1"/>
    <property type="molecule type" value="Genomic_DNA"/>
</dbReference>
<evidence type="ECO:0000313" key="1">
    <source>
        <dbReference type="EMBL" id="CAF0754829.1"/>
    </source>
</evidence>
<gene>
    <name evidence="1" type="ORF">OXX778_LOCUS4115</name>
</gene>
<evidence type="ECO:0000313" key="2">
    <source>
        <dbReference type="Proteomes" id="UP000663879"/>
    </source>
</evidence>
<organism evidence="1 2">
    <name type="scientific">Brachionus calyciflorus</name>
    <dbReference type="NCBI Taxonomy" id="104777"/>
    <lineage>
        <taxon>Eukaryota</taxon>
        <taxon>Metazoa</taxon>
        <taxon>Spiralia</taxon>
        <taxon>Gnathifera</taxon>
        <taxon>Rotifera</taxon>
        <taxon>Eurotatoria</taxon>
        <taxon>Monogononta</taxon>
        <taxon>Pseudotrocha</taxon>
        <taxon>Ploima</taxon>
        <taxon>Brachionidae</taxon>
        <taxon>Brachionus</taxon>
    </lineage>
</organism>
<dbReference type="PANTHER" id="PTHR37984:SF5">
    <property type="entry name" value="PROTEIN NYNRIN-LIKE"/>
    <property type="match status" value="1"/>
</dbReference>
<dbReference type="PANTHER" id="PTHR37984">
    <property type="entry name" value="PROTEIN CBG26694"/>
    <property type="match status" value="1"/>
</dbReference>